<organism evidence="2 3">
    <name type="scientific">Arthrobacter phage Gorgeous</name>
    <dbReference type="NCBI Taxonomy" id="1772299"/>
    <lineage>
        <taxon>Viruses</taxon>
        <taxon>Duplodnaviria</taxon>
        <taxon>Heunggongvirae</taxon>
        <taxon>Uroviricota</taxon>
        <taxon>Caudoviricetes</taxon>
        <taxon>Amigovirus</taxon>
        <taxon>Amigovirus amigo</taxon>
    </lineage>
</organism>
<protein>
    <recommendedName>
        <fullName evidence="4">Holin</fullName>
    </recommendedName>
</protein>
<keyword evidence="1" id="KW-0472">Membrane</keyword>
<keyword evidence="1" id="KW-1133">Transmembrane helix</keyword>
<accession>A0A0U4B339</accession>
<gene>
    <name evidence="2" type="primary">43</name>
    <name evidence="2" type="ORF">GORGEOUS_43</name>
</gene>
<keyword evidence="1" id="KW-0812">Transmembrane</keyword>
<evidence type="ECO:0008006" key="4">
    <source>
        <dbReference type="Google" id="ProtNLM"/>
    </source>
</evidence>
<reference evidence="2 3" key="1">
    <citation type="submission" date="2015-11" db="EMBL/GenBank/DDBJ databases">
        <authorList>
            <person name="Conboy A.J."/>
            <person name="Conboy D.B."/>
            <person name="Cross T."/>
            <person name="Moy B."/>
            <person name="Dunbar D."/>
            <person name="Bradley K.W."/>
            <person name="Asai D.J."/>
            <person name="Bowman C.A."/>
            <person name="Russell D.A."/>
            <person name="Pope W.H."/>
            <person name="Jacobs-Sera D."/>
            <person name="Hendrix R.W."/>
            <person name="Hatfull G.F."/>
        </authorList>
    </citation>
    <scope>NUCLEOTIDE SEQUENCE [LARGE SCALE GENOMIC DNA]</scope>
</reference>
<feature type="transmembrane region" description="Helical" evidence="1">
    <location>
        <begin position="12"/>
        <end position="32"/>
    </location>
</feature>
<evidence type="ECO:0000256" key="1">
    <source>
        <dbReference type="SAM" id="Phobius"/>
    </source>
</evidence>
<proteinExistence type="predicted"/>
<dbReference type="Proteomes" id="UP000221664">
    <property type="component" value="Segment"/>
</dbReference>
<dbReference type="EMBL" id="KU160647">
    <property type="protein sequence ID" value="ALY09102.1"/>
    <property type="molecule type" value="Genomic_DNA"/>
</dbReference>
<evidence type="ECO:0000313" key="3">
    <source>
        <dbReference type="Proteomes" id="UP000221664"/>
    </source>
</evidence>
<name>A0A0U4B339_9CAUD</name>
<sequence length="73" mass="7662">MAVTVPNVETRRYIYTVAAAAAPLLVVGNIIAPPEVDLWLNLAAALLGLPPLVALSNTPKKGETVVITNDGRK</sequence>
<evidence type="ECO:0000313" key="2">
    <source>
        <dbReference type="EMBL" id="ALY09102.1"/>
    </source>
</evidence>